<dbReference type="Pfam" id="PF04095">
    <property type="entry name" value="NAPRTase"/>
    <property type="match status" value="1"/>
</dbReference>
<dbReference type="GeneID" id="77461422"/>
<dbReference type="InterPro" id="IPR007229">
    <property type="entry name" value="Nic_PRibTrfase-Fam"/>
</dbReference>
<evidence type="ECO:0000259" key="10">
    <source>
        <dbReference type="Pfam" id="PF04095"/>
    </source>
</evidence>
<dbReference type="Gene3D" id="3.20.140.10">
    <property type="entry name" value="nicotinate phosphoribosyltransferase"/>
    <property type="match status" value="1"/>
</dbReference>
<keyword evidence="5 9" id="KW-0436">Ligase</keyword>
<comment type="catalytic activity">
    <reaction evidence="8 9">
        <text>5-phospho-alpha-D-ribose 1-diphosphate + nicotinate + ATP + H2O = nicotinate beta-D-ribonucleotide + ADP + phosphate + diphosphate</text>
        <dbReference type="Rhea" id="RHEA:36163"/>
        <dbReference type="ChEBI" id="CHEBI:15377"/>
        <dbReference type="ChEBI" id="CHEBI:30616"/>
        <dbReference type="ChEBI" id="CHEBI:32544"/>
        <dbReference type="ChEBI" id="CHEBI:33019"/>
        <dbReference type="ChEBI" id="CHEBI:43474"/>
        <dbReference type="ChEBI" id="CHEBI:57502"/>
        <dbReference type="ChEBI" id="CHEBI:58017"/>
        <dbReference type="ChEBI" id="CHEBI:456216"/>
        <dbReference type="EC" id="6.3.4.21"/>
    </reaction>
</comment>
<reference evidence="13 14" key="1">
    <citation type="submission" date="2018-06" db="EMBL/GenBank/DDBJ databases">
        <authorList>
            <consortium name="Pathogen Informatics"/>
            <person name="Doyle S."/>
        </authorList>
    </citation>
    <scope>NUCLEOTIDE SEQUENCE [LARGE SCALE GENOMIC DNA]</scope>
    <source>
        <strain evidence="13 14">NCTC11087</strain>
    </source>
</reference>
<dbReference type="InterPro" id="IPR040727">
    <property type="entry name" value="NAPRTase_N"/>
</dbReference>
<dbReference type="InterPro" id="IPR013785">
    <property type="entry name" value="Aldolase_TIM"/>
</dbReference>
<dbReference type="PANTHER" id="PTHR11098:SF1">
    <property type="entry name" value="NICOTINATE PHOSPHORIBOSYLTRANSFERASE"/>
    <property type="match status" value="1"/>
</dbReference>
<dbReference type="RefSeq" id="WP_022788947.1">
    <property type="nucleotide sequence ID" value="NZ_CALEXM010000004.1"/>
</dbReference>
<dbReference type="InterPro" id="IPR006405">
    <property type="entry name" value="Nic_PRibTrfase_pncB"/>
</dbReference>
<gene>
    <name evidence="13" type="primary">pncB2</name>
    <name evidence="13" type="ORF">NCTC11087_00434</name>
</gene>
<keyword evidence="14" id="KW-1185">Reference proteome</keyword>
<comment type="function">
    <text evidence="9">Catalyzes the first step in the biosynthesis of NAD from nicotinic acid, the ATP-dependent synthesis of beta-nicotinate D-ribonucleotide from nicotinate and 5-phospho-D-ribose 1-phosphate.</text>
</comment>
<proteinExistence type="inferred from homology"/>
<comment type="pathway">
    <text evidence="1 9">Cofactor biosynthesis; NAD(+) biosynthesis; nicotinate D-ribonucleotide from nicotinate: step 1/1.</text>
</comment>
<dbReference type="OrthoDB" id="9770610at2"/>
<dbReference type="EMBL" id="UHFX01000003">
    <property type="protein sequence ID" value="SUO03570.1"/>
    <property type="molecule type" value="Genomic_DNA"/>
</dbReference>
<dbReference type="GO" id="GO:0047280">
    <property type="term" value="F:nicotinamide phosphoribosyltransferase activity"/>
    <property type="evidence" value="ECO:0007669"/>
    <property type="project" value="UniProtKB-ARBA"/>
</dbReference>
<evidence type="ECO:0000256" key="8">
    <source>
        <dbReference type="ARBA" id="ARBA00048668"/>
    </source>
</evidence>
<keyword evidence="13" id="KW-0328">Glycosyltransferase</keyword>
<dbReference type="SUPFAM" id="SSF54675">
    <property type="entry name" value="Nicotinate/Quinolinate PRTase N-terminal domain-like"/>
    <property type="match status" value="1"/>
</dbReference>
<dbReference type="PANTHER" id="PTHR11098">
    <property type="entry name" value="NICOTINATE PHOSPHORIBOSYLTRANSFERASE"/>
    <property type="match status" value="1"/>
</dbReference>
<dbReference type="PIRSF" id="PIRSF000484">
    <property type="entry name" value="NAPRT"/>
    <property type="match status" value="1"/>
</dbReference>
<evidence type="ECO:0000256" key="2">
    <source>
        <dbReference type="ARBA" id="ARBA00010897"/>
    </source>
</evidence>
<comment type="similarity">
    <text evidence="2 9">Belongs to the NAPRTase family.</text>
</comment>
<evidence type="ECO:0000256" key="3">
    <source>
        <dbReference type="ARBA" id="ARBA00013236"/>
    </source>
</evidence>
<evidence type="ECO:0000313" key="13">
    <source>
        <dbReference type="EMBL" id="SUO03570.1"/>
    </source>
</evidence>
<dbReference type="Pfam" id="PF17767">
    <property type="entry name" value="NAPRTase_N"/>
    <property type="match status" value="1"/>
</dbReference>
<name>A0A380LLU9_9FIRM</name>
<dbReference type="NCBIfam" id="NF009131">
    <property type="entry name" value="PRK12484.1"/>
    <property type="match status" value="1"/>
</dbReference>
<dbReference type="UniPathway" id="UPA00253">
    <property type="reaction ID" value="UER00457"/>
</dbReference>
<dbReference type="NCBIfam" id="TIGR01513">
    <property type="entry name" value="NAPRTase_put"/>
    <property type="match status" value="1"/>
</dbReference>
<evidence type="ECO:0000256" key="5">
    <source>
        <dbReference type="ARBA" id="ARBA00022598"/>
    </source>
</evidence>
<dbReference type="CDD" id="cd01570">
    <property type="entry name" value="NAPRTase_A"/>
    <property type="match status" value="1"/>
</dbReference>
<dbReference type="FunFam" id="3.20.20.70:FF:000076">
    <property type="entry name" value="Nicotinate phosphoribosyltransferase"/>
    <property type="match status" value="1"/>
</dbReference>
<feature type="domain" description="Nicotinate/nicotinamide phosphoribosyltransferase" evidence="10">
    <location>
        <begin position="153"/>
        <end position="357"/>
    </location>
</feature>
<evidence type="ECO:0000259" key="11">
    <source>
        <dbReference type="Pfam" id="PF17767"/>
    </source>
</evidence>
<dbReference type="GO" id="GO:0004516">
    <property type="term" value="F:nicotinate phosphoribosyltransferase activity"/>
    <property type="evidence" value="ECO:0007669"/>
    <property type="project" value="UniProtKB-UniRule"/>
</dbReference>
<feature type="domain" description="Nicotinate phosphoribosyltransferase N-terminal" evidence="11">
    <location>
        <begin position="9"/>
        <end position="132"/>
    </location>
</feature>
<sequence>MKELRNLSLVMDFYELTMSQCYFNQNKDQEVVFDLFYRNNPDNGGLCLFCGLEQVIEYVKNLHFEKEDIDYLRSLHQFSEEFLDYLSTVRFTGDIYAIPEGTPVFPHEPLVRVKAPIIEAQLVETALLLALNHQTLIATKARRIVQASEGRAVMEFGARRAHNFDAAIYGARAAYIAGCAGSATTYAGKEYGLPVLGTMAHSFIQSFDSEYDAFLFYAKTYPDQCTLLIDTYSTLKSGIKNAIRVAKDYLEPNGYRLKGVRIDSGDMAYLSKQVRKELDANGMQDCGIVVSNSLDEYVIESLIHQQGAKIDSFGVGENLICSKNSPVFGGVYKLVAIEKDGEMIPKIKISDNVEKVTNPGLKKVYRIYEKDTGMAQADLMALEHEVLDDQKDLTIYHPMSRWKYKVIEGGTYELRELLVPIFLRGKIVYQCPSLDGIREYSKRELDTIWEEIKRFAYPQEYYVDLTKDLLDLKLKLLNDHK</sequence>
<keyword evidence="7 9" id="KW-0808">Transferase</keyword>
<dbReference type="GO" id="GO:0005829">
    <property type="term" value="C:cytosol"/>
    <property type="evidence" value="ECO:0007669"/>
    <property type="project" value="TreeGrafter"/>
</dbReference>
<dbReference type="Proteomes" id="UP000255523">
    <property type="component" value="Unassembled WGS sequence"/>
</dbReference>
<feature type="domain" description="Nicotinate phosphoribosyltransferase C-terminal" evidence="12">
    <location>
        <begin position="362"/>
        <end position="473"/>
    </location>
</feature>
<evidence type="ECO:0000256" key="9">
    <source>
        <dbReference type="RuleBase" id="RU365100"/>
    </source>
</evidence>
<evidence type="ECO:0000256" key="6">
    <source>
        <dbReference type="ARBA" id="ARBA00022642"/>
    </source>
</evidence>
<dbReference type="Pfam" id="PF17956">
    <property type="entry name" value="NAPRTase_C"/>
    <property type="match status" value="1"/>
</dbReference>
<dbReference type="NCBIfam" id="NF006695">
    <property type="entry name" value="PRK09243.1-2"/>
    <property type="match status" value="1"/>
</dbReference>
<comment type="PTM">
    <text evidence="9">Transiently phosphorylated on a His residue during the reaction cycle. Phosphorylation strongly increases the affinity for substrates and increases the rate of nicotinate D-ribonucleotide production. Dephosphorylation regenerates the low-affinity form of the enzyme, leading to product release.</text>
</comment>
<evidence type="ECO:0000256" key="7">
    <source>
        <dbReference type="ARBA" id="ARBA00022679"/>
    </source>
</evidence>
<dbReference type="Gene3D" id="3.20.20.70">
    <property type="entry name" value="Aldolase class I"/>
    <property type="match status" value="1"/>
</dbReference>
<organism evidence="13 14">
    <name type="scientific">Faecalicoccus pleomorphus</name>
    <dbReference type="NCBI Taxonomy" id="1323"/>
    <lineage>
        <taxon>Bacteria</taxon>
        <taxon>Bacillati</taxon>
        <taxon>Bacillota</taxon>
        <taxon>Erysipelotrichia</taxon>
        <taxon>Erysipelotrichales</taxon>
        <taxon>Erysipelotrichaceae</taxon>
        <taxon>Faecalicoccus</taxon>
    </lineage>
</organism>
<dbReference type="GO" id="GO:0034355">
    <property type="term" value="P:NAD+ biosynthetic process via the salvage pathway"/>
    <property type="evidence" value="ECO:0007669"/>
    <property type="project" value="TreeGrafter"/>
</dbReference>
<evidence type="ECO:0000313" key="14">
    <source>
        <dbReference type="Proteomes" id="UP000255523"/>
    </source>
</evidence>
<keyword evidence="6 9" id="KW-0662">Pyridine nucleotide biosynthesis</keyword>
<protein>
    <recommendedName>
        <fullName evidence="3 9">Nicotinate phosphoribosyltransferase</fullName>
        <ecNumber evidence="3 9">6.3.4.21</ecNumber>
    </recommendedName>
</protein>
<evidence type="ECO:0000256" key="4">
    <source>
        <dbReference type="ARBA" id="ARBA00022553"/>
    </source>
</evidence>
<evidence type="ECO:0000259" key="12">
    <source>
        <dbReference type="Pfam" id="PF17956"/>
    </source>
</evidence>
<dbReference type="InterPro" id="IPR041619">
    <property type="entry name" value="NAPRTase_C"/>
</dbReference>
<dbReference type="EC" id="6.3.4.21" evidence="3 9"/>
<dbReference type="SUPFAM" id="SSF51690">
    <property type="entry name" value="Nicotinate/Quinolinate PRTase C-terminal domain-like"/>
    <property type="match status" value="1"/>
</dbReference>
<evidence type="ECO:0000256" key="1">
    <source>
        <dbReference type="ARBA" id="ARBA00004952"/>
    </source>
</evidence>
<keyword evidence="4" id="KW-0597">Phosphoprotein</keyword>
<dbReference type="InterPro" id="IPR041525">
    <property type="entry name" value="N/Namide_PRibTrfase"/>
</dbReference>
<dbReference type="AlphaFoldDB" id="A0A380LLU9"/>
<dbReference type="InterPro" id="IPR036068">
    <property type="entry name" value="Nicotinate_pribotase-like_C"/>
</dbReference>
<accession>A0A380LLU9</accession>